<comment type="similarity">
    <text evidence="10">Belongs to the insect chemoreceptor superfamily. Heteromeric odorant receptor channel (TC 1.A.69) family.</text>
</comment>
<organism evidence="11 12">
    <name type="scientific">Diachasma alloeum</name>
    <dbReference type="NCBI Taxonomy" id="454923"/>
    <lineage>
        <taxon>Eukaryota</taxon>
        <taxon>Metazoa</taxon>
        <taxon>Ecdysozoa</taxon>
        <taxon>Arthropoda</taxon>
        <taxon>Hexapoda</taxon>
        <taxon>Insecta</taxon>
        <taxon>Pterygota</taxon>
        <taxon>Neoptera</taxon>
        <taxon>Endopterygota</taxon>
        <taxon>Hymenoptera</taxon>
        <taxon>Apocrita</taxon>
        <taxon>Ichneumonoidea</taxon>
        <taxon>Braconidae</taxon>
        <taxon>Opiinae</taxon>
        <taxon>Diachasma</taxon>
    </lineage>
</organism>
<dbReference type="GO" id="GO:0005886">
    <property type="term" value="C:plasma membrane"/>
    <property type="evidence" value="ECO:0007669"/>
    <property type="project" value="UniProtKB-SubCell"/>
</dbReference>
<keyword evidence="7 10" id="KW-0472">Membrane</keyword>
<dbReference type="OrthoDB" id="7604726at2759"/>
<dbReference type="GO" id="GO:0007165">
    <property type="term" value="P:signal transduction"/>
    <property type="evidence" value="ECO:0007669"/>
    <property type="project" value="UniProtKB-KW"/>
</dbReference>
<evidence type="ECO:0000256" key="6">
    <source>
        <dbReference type="ARBA" id="ARBA00022989"/>
    </source>
</evidence>
<feature type="transmembrane region" description="Helical" evidence="10">
    <location>
        <begin position="76"/>
        <end position="96"/>
    </location>
</feature>
<evidence type="ECO:0000256" key="8">
    <source>
        <dbReference type="ARBA" id="ARBA00023170"/>
    </source>
</evidence>
<keyword evidence="6 10" id="KW-1133">Transmembrane helix</keyword>
<evidence type="ECO:0000256" key="3">
    <source>
        <dbReference type="ARBA" id="ARBA00022606"/>
    </source>
</evidence>
<keyword evidence="8 10" id="KW-0675">Receptor</keyword>
<evidence type="ECO:0000256" key="7">
    <source>
        <dbReference type="ARBA" id="ARBA00023136"/>
    </source>
</evidence>
<dbReference type="InterPro" id="IPR004117">
    <property type="entry name" value="7tm6_olfct_rcpt"/>
</dbReference>
<proteinExistence type="inferred from homology"/>
<keyword evidence="2" id="KW-1003">Cell membrane</keyword>
<evidence type="ECO:0000313" key="12">
    <source>
        <dbReference type="Proteomes" id="UP000297026"/>
    </source>
</evidence>
<keyword evidence="12" id="KW-1185">Reference proteome</keyword>
<evidence type="ECO:0000256" key="4">
    <source>
        <dbReference type="ARBA" id="ARBA00022692"/>
    </source>
</evidence>
<sequence length="408" mass="47376">MSWLRRMWSREFNQSSDDDYYREIQIPRFCLGISGVWSERGNTNRIRFFISVTIVILFAALPELVHMLTTVNENQLFFQIGLVMFYYYLISCMFLLHFNSQLRGSILEEMRDNWETIHSVEDKQVMRHYAECSRKISFIFIALKVYTVFGKSAGCGWFNLIVSAFIRGENVLAGTNKMKFLFHRSGTFVDALGSTSFVIGDMLSNIASLGIDTCFTVLTVHTCGRLVILKNRITTYERQTRHHFEEDIPRMCSCLKCIVDAHVKIYDSVRRIDDYFHVVTFLRLSAGMINFVCIGFEVSKAIKNKDYGFLMTFTNTAFLNFSTFFLNCETTEMCQQASYALGHAAYSTEWLTKHPRISRNLIFIINQTRAPLKFTALKYFVLSRNLFKEYFITAISYISTLISIKLAE</sequence>
<dbReference type="PANTHER" id="PTHR21137">
    <property type="entry name" value="ODORANT RECEPTOR"/>
    <property type="match status" value="1"/>
</dbReference>
<evidence type="ECO:0000256" key="5">
    <source>
        <dbReference type="ARBA" id="ARBA00022725"/>
    </source>
</evidence>
<evidence type="ECO:0000256" key="10">
    <source>
        <dbReference type="RuleBase" id="RU351113"/>
    </source>
</evidence>
<dbReference type="Proteomes" id="UP000297026">
    <property type="component" value="Unassembled WGS sequence"/>
</dbReference>
<evidence type="ECO:0000256" key="9">
    <source>
        <dbReference type="ARBA" id="ARBA00023224"/>
    </source>
</evidence>
<evidence type="ECO:0000313" key="11">
    <source>
        <dbReference type="EMBL" id="THK32972.1"/>
    </source>
</evidence>
<keyword evidence="3 10" id="KW-0716">Sensory transduction</keyword>
<feature type="transmembrane region" description="Helical" evidence="10">
    <location>
        <begin position="307"/>
        <end position="326"/>
    </location>
</feature>
<feature type="transmembrane region" description="Helical" evidence="10">
    <location>
        <begin position="46"/>
        <end position="64"/>
    </location>
</feature>
<dbReference type="GO" id="GO:0004984">
    <property type="term" value="F:olfactory receptor activity"/>
    <property type="evidence" value="ECO:0007669"/>
    <property type="project" value="InterPro"/>
</dbReference>
<gene>
    <name evidence="11" type="primary">Or44</name>
    <name evidence="11" type="ORF">DALL_DALL000150</name>
</gene>
<dbReference type="AlphaFoldDB" id="A0A4E0RJP5"/>
<evidence type="ECO:0000256" key="2">
    <source>
        <dbReference type="ARBA" id="ARBA00022475"/>
    </source>
</evidence>
<dbReference type="Pfam" id="PF02949">
    <property type="entry name" value="7tm_6"/>
    <property type="match status" value="1"/>
</dbReference>
<keyword evidence="4 10" id="KW-0812">Transmembrane</keyword>
<dbReference type="GO" id="GO:0005549">
    <property type="term" value="F:odorant binding"/>
    <property type="evidence" value="ECO:0007669"/>
    <property type="project" value="InterPro"/>
</dbReference>
<protein>
    <recommendedName>
        <fullName evidence="10">Odorant receptor</fullName>
    </recommendedName>
</protein>
<accession>A0A4E0RJP5</accession>
<dbReference type="PANTHER" id="PTHR21137:SF35">
    <property type="entry name" value="ODORANT RECEPTOR 19A-RELATED"/>
    <property type="match status" value="1"/>
</dbReference>
<evidence type="ECO:0000256" key="1">
    <source>
        <dbReference type="ARBA" id="ARBA00004651"/>
    </source>
</evidence>
<comment type="caution">
    <text evidence="10">Lacks conserved residue(s) required for the propagation of feature annotation.</text>
</comment>
<dbReference type="EMBL" id="ML158593">
    <property type="protein sequence ID" value="THK32972.1"/>
    <property type="molecule type" value="Genomic_DNA"/>
</dbReference>
<comment type="subcellular location">
    <subcellularLocation>
        <location evidence="1 10">Cell membrane</location>
        <topology evidence="1 10">Multi-pass membrane protein</topology>
    </subcellularLocation>
</comment>
<keyword evidence="9 10" id="KW-0807">Transducer</keyword>
<reference evidence="11" key="1">
    <citation type="submission" date="2019-02" db="EMBL/GenBank/DDBJ databases">
        <title>Genome of the parasitoid wasp Diachasma alloeum, an emerging model for ecological speciation and transitions to asexual reproduction.</title>
        <authorList>
            <person name="Robertson H.M."/>
            <person name="Walden K.K."/>
            <person name="Tvedte E.S."/>
            <person name="Hood G.R."/>
            <person name="Feder J.L."/>
            <person name="Forbes A.A."/>
            <person name="Logsdon J.M."/>
            <person name="Mcelroy K.E."/>
        </authorList>
    </citation>
    <scope>NUCLEOTIDE SEQUENCE [LARGE SCALE GENOMIC DNA]</scope>
    <source>
        <strain evidence="11">Michigan</strain>
    </source>
</reference>
<name>A0A4E0RJP5_9HYME</name>
<keyword evidence="5 10" id="KW-0552">Olfaction</keyword>